<comment type="caution">
    <text evidence="6">The sequence shown here is derived from an EMBL/GenBank/DDBJ whole genome shotgun (WGS) entry which is preliminary data.</text>
</comment>
<dbReference type="PANTHER" id="PTHR43174">
    <property type="entry name" value="UDP-N-ACETYLGLUCOSAMINE 2-EPIMERASE"/>
    <property type="match status" value="1"/>
</dbReference>
<keyword evidence="1 4" id="KW-0413">Isomerase</keyword>
<dbReference type="InterPro" id="IPR029767">
    <property type="entry name" value="WecB-like"/>
</dbReference>
<dbReference type="GO" id="GO:0008761">
    <property type="term" value="F:UDP-N-acetylglucosamine 2-epimerase activity"/>
    <property type="evidence" value="ECO:0007669"/>
    <property type="project" value="UniProtKB-EC"/>
</dbReference>
<evidence type="ECO:0000259" key="5">
    <source>
        <dbReference type="Pfam" id="PF02350"/>
    </source>
</evidence>
<dbReference type="Proteomes" id="UP001497527">
    <property type="component" value="Unassembled WGS sequence"/>
</dbReference>
<evidence type="ECO:0000313" key="6">
    <source>
        <dbReference type="EMBL" id="CAL2103437.1"/>
    </source>
</evidence>
<evidence type="ECO:0000256" key="1">
    <source>
        <dbReference type="ARBA" id="ARBA00023235"/>
    </source>
</evidence>
<feature type="domain" description="UDP-N-acetylglucosamine 2-epimerase" evidence="5">
    <location>
        <begin position="24"/>
        <end position="370"/>
    </location>
</feature>
<dbReference type="SUPFAM" id="SSF53756">
    <property type="entry name" value="UDP-Glycosyltransferase/glycogen phosphorylase"/>
    <property type="match status" value="1"/>
</dbReference>
<keyword evidence="7" id="KW-1185">Reference proteome</keyword>
<comment type="similarity">
    <text evidence="2 4">Belongs to the UDP-N-acetylglucosamine 2-epimerase family.</text>
</comment>
<evidence type="ECO:0000313" key="7">
    <source>
        <dbReference type="Proteomes" id="UP001497527"/>
    </source>
</evidence>
<dbReference type="RefSeq" id="WP_348717646.1">
    <property type="nucleotide sequence ID" value="NZ_CAXJIO010000013.1"/>
</dbReference>
<protein>
    <recommendedName>
        <fullName evidence="3">UDP-N-acetylglucosamine 2-epimerase (non-hydrolyzing)</fullName>
        <ecNumber evidence="3">5.1.3.14</ecNumber>
    </recommendedName>
</protein>
<evidence type="ECO:0000256" key="4">
    <source>
        <dbReference type="RuleBase" id="RU003513"/>
    </source>
</evidence>
<organism evidence="6 7">
    <name type="scientific">Tenacibaculum polynesiense</name>
    <dbReference type="NCBI Taxonomy" id="3137857"/>
    <lineage>
        <taxon>Bacteria</taxon>
        <taxon>Pseudomonadati</taxon>
        <taxon>Bacteroidota</taxon>
        <taxon>Flavobacteriia</taxon>
        <taxon>Flavobacteriales</taxon>
        <taxon>Flavobacteriaceae</taxon>
        <taxon>Tenacibaculum</taxon>
    </lineage>
</organism>
<gene>
    <name evidence="6" type="primary">wecB</name>
    <name evidence="6" type="ORF">T190423A01A_40030</name>
</gene>
<dbReference type="InterPro" id="IPR003331">
    <property type="entry name" value="UDP_GlcNAc_Epimerase_2_dom"/>
</dbReference>
<evidence type="ECO:0000256" key="2">
    <source>
        <dbReference type="ARBA" id="ARBA00038209"/>
    </source>
</evidence>
<dbReference type="CDD" id="cd03786">
    <property type="entry name" value="GTB_UDP-GlcNAc_2-Epimerase"/>
    <property type="match status" value="1"/>
</dbReference>
<sequence length="373" mass="41935">MKKKILVCFGTRPEAIKMSSLVHELKSEPLYDVKVCVTAQHREMLDQVVDFFEVTPDYDLDIMKANQTLNELSGRIFLKMDAIISDFNPDLVLVHGDTTTSSICGWAAFNKGVKVGHVEAGLRTHNKFSPFPEELNRQITGRIADFHFAPTTISKQNLLEEKIQENNVTITGNTVIDSLLWTVDKIDGGYSNSVISSLEEKIDFTKKVILVTGHRRENFGDGFLNICKAMVTIAEREDVEIVFPVHLNPNVQKPVNELLSNYKNIHLIAPLDYPVFVWMMKKSHLIITDSGGVQEEAPSLGKPVLVMRDTTERPEAVKAGTVKLVGANYDRITESAFELLNDENLYNTMSKAHNPYGDGKANKRIVEFLKENL</sequence>
<name>A0ABM9PD40_9FLAO</name>
<evidence type="ECO:0000256" key="3">
    <source>
        <dbReference type="ARBA" id="ARBA00038858"/>
    </source>
</evidence>
<dbReference type="NCBIfam" id="TIGR00236">
    <property type="entry name" value="wecB"/>
    <property type="match status" value="1"/>
</dbReference>
<dbReference type="EMBL" id="CAXJIO010000013">
    <property type="protein sequence ID" value="CAL2103437.1"/>
    <property type="molecule type" value="Genomic_DNA"/>
</dbReference>
<reference evidence="6 7" key="1">
    <citation type="submission" date="2024-05" db="EMBL/GenBank/DDBJ databases">
        <authorList>
            <person name="Duchaud E."/>
        </authorList>
    </citation>
    <scope>NUCLEOTIDE SEQUENCE [LARGE SCALE GENOMIC DNA]</scope>
    <source>
        <strain evidence="6">Ena-SAMPLE-TAB-13-05-2024-13:56:06:370-140308</strain>
    </source>
</reference>
<proteinExistence type="inferred from homology"/>
<dbReference type="PANTHER" id="PTHR43174:SF2">
    <property type="entry name" value="UDP-N-ACETYLGLUCOSAMINE 2-EPIMERASE"/>
    <property type="match status" value="1"/>
</dbReference>
<dbReference type="Pfam" id="PF02350">
    <property type="entry name" value="Epimerase_2"/>
    <property type="match status" value="1"/>
</dbReference>
<dbReference type="EC" id="5.1.3.14" evidence="3"/>
<dbReference type="Gene3D" id="3.40.50.2000">
    <property type="entry name" value="Glycogen Phosphorylase B"/>
    <property type="match status" value="2"/>
</dbReference>
<accession>A0ABM9PD40</accession>